<dbReference type="GO" id="GO:0006004">
    <property type="term" value="P:fucose metabolic process"/>
    <property type="evidence" value="ECO:0007669"/>
    <property type="project" value="UniProtKB-KW"/>
</dbReference>
<dbReference type="UniPathway" id="UPA00378"/>
<evidence type="ECO:0000256" key="12">
    <source>
        <dbReference type="ARBA" id="ARBA00023253"/>
    </source>
</evidence>
<evidence type="ECO:0000256" key="10">
    <source>
        <dbReference type="ARBA" id="ARBA00023157"/>
    </source>
</evidence>
<evidence type="ECO:0000256" key="16">
    <source>
        <dbReference type="ARBA" id="ARBA00048647"/>
    </source>
</evidence>
<evidence type="ECO:0000256" key="6">
    <source>
        <dbReference type="ARBA" id="ARBA00022676"/>
    </source>
</evidence>
<name>A0A0M3ICT6_ASCLU</name>
<keyword evidence="7" id="KW-0808">Transferase</keyword>
<dbReference type="GO" id="GO:0046922">
    <property type="term" value="F:peptide-O-fucosyltransferase activity"/>
    <property type="evidence" value="ECO:0007669"/>
    <property type="project" value="UniProtKB-EC"/>
</dbReference>
<dbReference type="Pfam" id="PF10250">
    <property type="entry name" value="O-FucT"/>
    <property type="match status" value="2"/>
</dbReference>
<evidence type="ECO:0000256" key="1">
    <source>
        <dbReference type="ARBA" id="ARBA00004240"/>
    </source>
</evidence>
<dbReference type="InterPro" id="IPR019378">
    <property type="entry name" value="GDP-Fuc_O-FucTrfase"/>
</dbReference>
<evidence type="ECO:0000256" key="3">
    <source>
        <dbReference type="ARBA" id="ARBA00010626"/>
    </source>
</evidence>
<accession>A0A0M3ICT6</accession>
<feature type="chain" id="PRO_5005656791" description="GDP-fucose protein O-fucosyltransferase 1" evidence="17">
    <location>
        <begin position="24"/>
        <end position="429"/>
    </location>
</feature>
<evidence type="ECO:0000313" key="18">
    <source>
        <dbReference type="Proteomes" id="UP000036681"/>
    </source>
</evidence>
<reference evidence="19" key="1">
    <citation type="submission" date="2017-02" db="UniProtKB">
        <authorList>
            <consortium name="WormBaseParasite"/>
        </authorList>
    </citation>
    <scope>IDENTIFICATION</scope>
</reference>
<dbReference type="GO" id="GO:0007219">
    <property type="term" value="P:Notch signaling pathway"/>
    <property type="evidence" value="ECO:0007669"/>
    <property type="project" value="UniProtKB-KW"/>
</dbReference>
<dbReference type="CDD" id="cd11302">
    <property type="entry name" value="O-FucT-1"/>
    <property type="match status" value="1"/>
</dbReference>
<dbReference type="PANTHER" id="PTHR21420:SF10">
    <property type="entry name" value="GDP-FUCOSE PROTEIN O-FUCOSYLTRANSFERASE 1"/>
    <property type="match status" value="1"/>
</dbReference>
<organism evidence="18 19">
    <name type="scientific">Ascaris lumbricoides</name>
    <name type="common">Giant roundworm</name>
    <dbReference type="NCBI Taxonomy" id="6252"/>
    <lineage>
        <taxon>Eukaryota</taxon>
        <taxon>Metazoa</taxon>
        <taxon>Ecdysozoa</taxon>
        <taxon>Nematoda</taxon>
        <taxon>Chromadorea</taxon>
        <taxon>Rhabditida</taxon>
        <taxon>Spirurina</taxon>
        <taxon>Ascaridomorpha</taxon>
        <taxon>Ascaridoidea</taxon>
        <taxon>Ascarididae</taxon>
        <taxon>Ascaris</taxon>
    </lineage>
</organism>
<dbReference type="GO" id="GO:0005783">
    <property type="term" value="C:endoplasmic reticulum"/>
    <property type="evidence" value="ECO:0007669"/>
    <property type="project" value="UniProtKB-SubCell"/>
</dbReference>
<evidence type="ECO:0000256" key="8">
    <source>
        <dbReference type="ARBA" id="ARBA00022824"/>
    </source>
</evidence>
<evidence type="ECO:0000256" key="9">
    <source>
        <dbReference type="ARBA" id="ARBA00022976"/>
    </source>
</evidence>
<evidence type="ECO:0000256" key="15">
    <source>
        <dbReference type="ARBA" id="ARBA00047273"/>
    </source>
</evidence>
<protein>
    <recommendedName>
        <fullName evidence="5">GDP-fucose protein O-fucosyltransferase 1</fullName>
        <ecNumber evidence="4">2.4.1.221</ecNumber>
    </recommendedName>
    <alternativeName>
        <fullName evidence="14">Peptide-O-fucosyltransferase 1</fullName>
    </alternativeName>
</protein>
<evidence type="ECO:0000313" key="19">
    <source>
        <dbReference type="WBParaSite" id="ALUE_0001573401-mRNA-1"/>
    </source>
</evidence>
<dbReference type="PANTHER" id="PTHR21420">
    <property type="entry name" value="GDP-FUCOSE PROTEIN O-FUCOSYLTRANSFERASE 1"/>
    <property type="match status" value="1"/>
</dbReference>
<keyword evidence="12" id="KW-0294">Fucose metabolism</keyword>
<evidence type="ECO:0000256" key="7">
    <source>
        <dbReference type="ARBA" id="ARBA00022679"/>
    </source>
</evidence>
<dbReference type="EC" id="2.4.1.221" evidence="4"/>
<evidence type="ECO:0000256" key="17">
    <source>
        <dbReference type="SAM" id="SignalP"/>
    </source>
</evidence>
<dbReference type="Proteomes" id="UP000036681">
    <property type="component" value="Unplaced"/>
</dbReference>
<keyword evidence="10" id="KW-1015">Disulfide bond</keyword>
<evidence type="ECO:0000256" key="11">
    <source>
        <dbReference type="ARBA" id="ARBA00023180"/>
    </source>
</evidence>
<keyword evidence="6" id="KW-0328">Glycosyltransferase</keyword>
<dbReference type="AlphaFoldDB" id="A0A0M3ICT6"/>
<keyword evidence="11" id="KW-0325">Glycoprotein</keyword>
<comment type="catalytic activity">
    <reaction evidence="15">
        <text>L-threonyl-[protein] + GDP-beta-L-fucose = 3-O-(alpha-L-fucosyl)-L-threonyl-[protein] + GDP + H(+)</text>
        <dbReference type="Rhea" id="RHEA:70491"/>
        <dbReference type="Rhea" id="RHEA-COMP:11060"/>
        <dbReference type="Rhea" id="RHEA-COMP:17915"/>
        <dbReference type="ChEBI" id="CHEBI:15378"/>
        <dbReference type="ChEBI" id="CHEBI:30013"/>
        <dbReference type="ChEBI" id="CHEBI:57273"/>
        <dbReference type="ChEBI" id="CHEBI:58189"/>
        <dbReference type="ChEBI" id="CHEBI:189631"/>
        <dbReference type="EC" id="2.4.1.221"/>
    </reaction>
    <physiologicalReaction direction="left-to-right" evidence="15">
        <dbReference type="Rhea" id="RHEA:70492"/>
    </physiologicalReaction>
</comment>
<keyword evidence="17" id="KW-0732">Signal</keyword>
<dbReference type="InterPro" id="IPR039922">
    <property type="entry name" value="POFUT1"/>
</dbReference>
<feature type="signal peptide" evidence="17">
    <location>
        <begin position="1"/>
        <end position="23"/>
    </location>
</feature>
<evidence type="ECO:0000256" key="5">
    <source>
        <dbReference type="ARBA" id="ARBA00021745"/>
    </source>
</evidence>
<keyword evidence="9" id="KW-0914">Notch signaling pathway</keyword>
<dbReference type="Gene3D" id="3.40.50.11340">
    <property type="match status" value="1"/>
</dbReference>
<sequence>MPAAIRLSAFLFTTLLLLTAAATYEIDQNGYVVFCPCMGRFGNQIEQLLGSMAFAKAMNRTLVLPPFIEYQFGKPKAVMIEFDRYFLLKPLEEAQRVILMQKFMKQIAPKIWPPNQRKVFCWSARASIFDSNASLGCHAKEGNPFGPFWDHSGVDFIGDVYFGDQIEEGYDITLNGVTNKWMEKFPSFDYPVLAFSSAPGAFPARSEHRPLQRYLQWSTFIAENANQFINENLKRPFIGIHLRNNIDWANVCSHVHEGETTKLFGSAQCVGDYGELGNLTKEMCAPSLTTILNDVEYEVKRMKAKSVFVSSDREHYINELTERLKPLMVEYEVKRMKAKSVFVSSDREHYINELTERLKPLMVTVRKRDPDEPHVSLAILGRADHFIGNCVSTFSSFVYRERKYANIKPKSTSFFGCQQNNIQLMKSEL</sequence>
<proteinExistence type="inferred from homology"/>
<keyword evidence="13" id="KW-0119">Carbohydrate metabolism</keyword>
<comment type="subcellular location">
    <subcellularLocation>
        <location evidence="1">Endoplasmic reticulum</location>
    </subcellularLocation>
</comment>
<comment type="catalytic activity">
    <reaction evidence="16">
        <text>L-seryl-[protein] + GDP-beta-L-fucose = 3-O-(alpha-L-fucosyl)-L-seryl-[protein] + GDP + H(+)</text>
        <dbReference type="Rhea" id="RHEA:63644"/>
        <dbReference type="Rhea" id="RHEA-COMP:9863"/>
        <dbReference type="Rhea" id="RHEA-COMP:17914"/>
        <dbReference type="ChEBI" id="CHEBI:15378"/>
        <dbReference type="ChEBI" id="CHEBI:29999"/>
        <dbReference type="ChEBI" id="CHEBI:57273"/>
        <dbReference type="ChEBI" id="CHEBI:58189"/>
        <dbReference type="ChEBI" id="CHEBI:189632"/>
        <dbReference type="EC" id="2.4.1.221"/>
    </reaction>
    <physiologicalReaction direction="left-to-right" evidence="16">
        <dbReference type="Rhea" id="RHEA:63645"/>
    </physiologicalReaction>
</comment>
<evidence type="ECO:0000256" key="13">
    <source>
        <dbReference type="ARBA" id="ARBA00023277"/>
    </source>
</evidence>
<comment type="pathway">
    <text evidence="2">Protein modification; protein glycosylation.</text>
</comment>
<keyword evidence="8" id="KW-0256">Endoplasmic reticulum</keyword>
<dbReference type="WBParaSite" id="ALUE_0001573401-mRNA-1">
    <property type="protein sequence ID" value="ALUE_0001573401-mRNA-1"/>
    <property type="gene ID" value="ALUE_0001573401"/>
</dbReference>
<comment type="similarity">
    <text evidence="3">Belongs to the glycosyltransferase 65 family.</text>
</comment>
<evidence type="ECO:0000256" key="4">
    <source>
        <dbReference type="ARBA" id="ARBA00012196"/>
    </source>
</evidence>
<keyword evidence="18" id="KW-1185">Reference proteome</keyword>
<evidence type="ECO:0000256" key="2">
    <source>
        <dbReference type="ARBA" id="ARBA00004922"/>
    </source>
</evidence>
<dbReference type="Gene3D" id="3.40.50.11350">
    <property type="match status" value="2"/>
</dbReference>
<evidence type="ECO:0000256" key="14">
    <source>
        <dbReference type="ARBA" id="ARBA00033080"/>
    </source>
</evidence>